<name>A0A671QLR4_9TELE</name>
<protein>
    <submittedName>
        <fullName evidence="1">Uncharacterized protein</fullName>
    </submittedName>
</protein>
<evidence type="ECO:0000313" key="1">
    <source>
        <dbReference type="Ensembl" id="ENSSANP00000071781.1"/>
    </source>
</evidence>
<dbReference type="Proteomes" id="UP000472260">
    <property type="component" value="Unassembled WGS sequence"/>
</dbReference>
<reference evidence="1" key="1">
    <citation type="submission" date="2025-08" db="UniProtKB">
        <authorList>
            <consortium name="Ensembl"/>
        </authorList>
    </citation>
    <scope>IDENTIFICATION</scope>
</reference>
<keyword evidence="2" id="KW-1185">Reference proteome</keyword>
<accession>A0A671QLR4</accession>
<sequence>LPKTHTSLTSYNEPLGTLQIVSSLDLQPFLIPFLTGPDKNLTIEQV</sequence>
<reference evidence="1" key="2">
    <citation type="submission" date="2025-09" db="UniProtKB">
        <authorList>
            <consortium name="Ensembl"/>
        </authorList>
    </citation>
    <scope>IDENTIFICATION</scope>
</reference>
<organism evidence="1 2">
    <name type="scientific">Sinocyclocheilus anshuiensis</name>
    <dbReference type="NCBI Taxonomy" id="1608454"/>
    <lineage>
        <taxon>Eukaryota</taxon>
        <taxon>Metazoa</taxon>
        <taxon>Chordata</taxon>
        <taxon>Craniata</taxon>
        <taxon>Vertebrata</taxon>
        <taxon>Euteleostomi</taxon>
        <taxon>Actinopterygii</taxon>
        <taxon>Neopterygii</taxon>
        <taxon>Teleostei</taxon>
        <taxon>Ostariophysi</taxon>
        <taxon>Cypriniformes</taxon>
        <taxon>Cyprinidae</taxon>
        <taxon>Cyprininae</taxon>
        <taxon>Sinocyclocheilus</taxon>
    </lineage>
</organism>
<dbReference type="AlphaFoldDB" id="A0A671QLR4"/>
<proteinExistence type="predicted"/>
<dbReference type="Ensembl" id="ENSSANT00000076313.1">
    <property type="protein sequence ID" value="ENSSANP00000071781.1"/>
    <property type="gene ID" value="ENSSANG00000035814.1"/>
</dbReference>
<evidence type="ECO:0000313" key="2">
    <source>
        <dbReference type="Proteomes" id="UP000472260"/>
    </source>
</evidence>